<gene>
    <name evidence="2" type="ORF">BGT96224V2_LOCUS1052</name>
</gene>
<evidence type="ECO:0000313" key="2">
    <source>
        <dbReference type="EMBL" id="SUZ07866.1"/>
    </source>
</evidence>
<proteinExistence type="predicted"/>
<protein>
    <submittedName>
        <fullName evidence="2">BgtAcSP-31400</fullName>
    </submittedName>
</protein>
<sequence>MACVVAFFLKTSAYSLSVNQIVLVANNPYESMYKIYDPIESKFPTVNGDIKQTDVEVKDLGTYISVYCSKTLKSRDIFDKVGREMVDLKLHLQNNLFPPADILHQCLDTLANLDNRLHNNYLPSLFQRSIPWSKIDSYYCPPKIVAQLALKYGLTVVGKYKNLFPTNNEKGITIDADKQFHLWELVNDGVAFRGRNWSTNSVALAWYQGQPHLFQWREEHGWLPLTLIGAEHQNAAMLYYYVLGDNHEIWNTHNHLSTKIKNILKSAQWQEHEKRVISQVVSGSRHSHLNLETVQGRLESIRPIGSIGA</sequence>
<dbReference type="EMBL" id="UIGY01000002">
    <property type="protein sequence ID" value="SUZ07866.1"/>
    <property type="molecule type" value="Genomic_DNA"/>
</dbReference>
<name>A0A381L3P4_BLUGR</name>
<feature type="signal peptide" evidence="1">
    <location>
        <begin position="1"/>
        <end position="15"/>
    </location>
</feature>
<keyword evidence="1" id="KW-0732">Signal</keyword>
<feature type="non-terminal residue" evidence="2">
    <location>
        <position position="309"/>
    </location>
</feature>
<dbReference type="AlphaFoldDB" id="A0A381L3P4"/>
<reference evidence="2" key="1">
    <citation type="submission" date="2018-07" db="EMBL/GenBank/DDBJ databases">
        <authorList>
            <person name="Quirk P.G."/>
            <person name="Krulwich T.A."/>
        </authorList>
    </citation>
    <scope>NUCLEOTIDE SEQUENCE</scope>
    <source>
        <strain evidence="2">96224</strain>
    </source>
</reference>
<feature type="chain" id="PRO_5016681715" evidence="1">
    <location>
        <begin position="16"/>
        <end position="309"/>
    </location>
</feature>
<accession>A0A381L3P4</accession>
<evidence type="ECO:0000256" key="1">
    <source>
        <dbReference type="SAM" id="SignalP"/>
    </source>
</evidence>
<organism evidence="2">
    <name type="scientific">Blumeria graminis f. sp. tritici 96224</name>
    <dbReference type="NCBI Taxonomy" id="1268274"/>
    <lineage>
        <taxon>Eukaryota</taxon>
        <taxon>Fungi</taxon>
        <taxon>Dikarya</taxon>
        <taxon>Ascomycota</taxon>
        <taxon>Pezizomycotina</taxon>
        <taxon>Leotiomycetes</taxon>
        <taxon>Erysiphales</taxon>
        <taxon>Erysiphaceae</taxon>
        <taxon>Blumeria</taxon>
    </lineage>
</organism>